<evidence type="ECO:0000313" key="4">
    <source>
        <dbReference type="Proteomes" id="UP000033956"/>
    </source>
</evidence>
<protein>
    <submittedName>
        <fullName evidence="3">Glucokinase</fullName>
        <ecNumber evidence="3">2.7.1.2</ecNumber>
    </submittedName>
</protein>
<dbReference type="GO" id="GO:0006355">
    <property type="term" value="P:regulation of DNA-templated transcription"/>
    <property type="evidence" value="ECO:0007669"/>
    <property type="project" value="InterPro"/>
</dbReference>
<comment type="similarity">
    <text evidence="1">Belongs to the ROK (NagC/XylR) family.</text>
</comment>
<comment type="caution">
    <text evidence="3">The sequence shown here is derived from an EMBL/GenBank/DDBJ whole genome shotgun (WGS) entry which is preliminary data.</text>
</comment>
<gene>
    <name evidence="3" type="primary">glcK_1</name>
    <name evidence="3" type="ORF">RS81_00131</name>
</gene>
<dbReference type="InterPro" id="IPR043129">
    <property type="entry name" value="ATPase_NBD"/>
</dbReference>
<dbReference type="GO" id="GO:0004340">
    <property type="term" value="F:glucokinase activity"/>
    <property type="evidence" value="ECO:0007669"/>
    <property type="project" value="UniProtKB-EC"/>
</dbReference>
<dbReference type="SUPFAM" id="SSF46785">
    <property type="entry name" value="Winged helix' DNA-binding domain"/>
    <property type="match status" value="1"/>
</dbReference>
<dbReference type="Gene3D" id="1.10.10.10">
    <property type="entry name" value="Winged helix-like DNA-binding domain superfamily/Winged helix DNA-binding domain"/>
    <property type="match status" value="1"/>
</dbReference>
<dbReference type="PANTHER" id="PTHR18964:SF149">
    <property type="entry name" value="BIFUNCTIONAL UDP-N-ACETYLGLUCOSAMINE 2-EPIMERASE_N-ACETYLMANNOSAMINE KINASE"/>
    <property type="match status" value="1"/>
</dbReference>
<dbReference type="EC" id="2.7.1.2" evidence="3"/>
<feature type="domain" description="HTH iclR-type" evidence="2">
    <location>
        <begin position="25"/>
        <end position="65"/>
    </location>
</feature>
<dbReference type="Pfam" id="PF00480">
    <property type="entry name" value="ROK"/>
    <property type="match status" value="1"/>
</dbReference>
<dbReference type="Pfam" id="PF09339">
    <property type="entry name" value="HTH_IclR"/>
    <property type="match status" value="1"/>
</dbReference>
<dbReference type="PATRIC" id="fig|92835.4.peg.137"/>
<dbReference type="InterPro" id="IPR036390">
    <property type="entry name" value="WH_DNA-bd_sf"/>
</dbReference>
<dbReference type="OrthoDB" id="9810372at2"/>
<dbReference type="AlphaFoldDB" id="A0A0M2HG56"/>
<dbReference type="Proteomes" id="UP000033956">
    <property type="component" value="Unassembled WGS sequence"/>
</dbReference>
<accession>A0A0M2HG56</accession>
<sequence>MREGDTTSARATATNHTVTRLNRTAIVDALEQHGPLTRAEITERTGLASATVHRLCTRLVDEGTIAVEREADGGIGRPTHRYRFLGESRTVVAIDITDDTARGALIDMNGAVSHTHDTPLRGADGALSPTSRLDGVLQAVEDLIATAAERGTPAQGVGIAVPGLVDRSGVVGHSVELGWSSVPLRDRVAERTGGLPVVVENDANAVAVGEWARGAAQGSQHMAAFLLGVGLGAGIVADGRLLRGFRSGAGEIGSLIADRSAFARTYDEAGDLESRVLSLGAARTPGARRDSSISILDEYAEGVPTALDPAAELLDYIAISIAALSVVLDTAEVILSGRLPARADVLVSEIETRLRGRIPNPPRIVIGALGERAAVIGVGQLVIEQVKGGLYLA</sequence>
<keyword evidence="3" id="KW-0808">Transferase</keyword>
<dbReference type="RefSeq" id="WP_045274149.1">
    <property type="nucleotide sequence ID" value="NZ_BAAAUP010000002.1"/>
</dbReference>
<evidence type="ECO:0000313" key="3">
    <source>
        <dbReference type="EMBL" id="KJL45650.1"/>
    </source>
</evidence>
<organism evidence="3 4">
    <name type="scientific">Microbacterium terrae</name>
    <dbReference type="NCBI Taxonomy" id="69369"/>
    <lineage>
        <taxon>Bacteria</taxon>
        <taxon>Bacillati</taxon>
        <taxon>Actinomycetota</taxon>
        <taxon>Actinomycetes</taxon>
        <taxon>Micrococcales</taxon>
        <taxon>Microbacteriaceae</taxon>
        <taxon>Microbacterium</taxon>
    </lineage>
</organism>
<dbReference type="InterPro" id="IPR036388">
    <property type="entry name" value="WH-like_DNA-bd_sf"/>
</dbReference>
<dbReference type="SUPFAM" id="SSF53067">
    <property type="entry name" value="Actin-like ATPase domain"/>
    <property type="match status" value="1"/>
</dbReference>
<dbReference type="GO" id="GO:0003677">
    <property type="term" value="F:DNA binding"/>
    <property type="evidence" value="ECO:0007669"/>
    <property type="project" value="InterPro"/>
</dbReference>
<proteinExistence type="inferred from homology"/>
<evidence type="ECO:0000259" key="2">
    <source>
        <dbReference type="Pfam" id="PF09339"/>
    </source>
</evidence>
<dbReference type="Gene3D" id="3.30.420.40">
    <property type="match status" value="2"/>
</dbReference>
<reference evidence="3 4" key="1">
    <citation type="submission" date="2015-02" db="EMBL/GenBank/DDBJ databases">
        <title>Draft genome sequences of ten Microbacterium spp. with emphasis on heavy metal contaminated environments.</title>
        <authorList>
            <person name="Corretto E."/>
        </authorList>
    </citation>
    <scope>NUCLEOTIDE SEQUENCE [LARGE SCALE GENOMIC DNA]</scope>
    <source>
        <strain evidence="3 4">DSM 12510</strain>
    </source>
</reference>
<evidence type="ECO:0000256" key="1">
    <source>
        <dbReference type="ARBA" id="ARBA00006479"/>
    </source>
</evidence>
<dbReference type="InterPro" id="IPR000600">
    <property type="entry name" value="ROK"/>
</dbReference>
<name>A0A0M2HG56_9MICO</name>
<dbReference type="EMBL" id="JYIZ01000018">
    <property type="protein sequence ID" value="KJL45650.1"/>
    <property type="molecule type" value="Genomic_DNA"/>
</dbReference>
<dbReference type="InterPro" id="IPR005471">
    <property type="entry name" value="Tscrpt_reg_IclR_N"/>
</dbReference>
<dbReference type="STRING" id="92835.RS81_00131"/>
<dbReference type="PANTHER" id="PTHR18964">
    <property type="entry name" value="ROK (REPRESSOR, ORF, KINASE) FAMILY"/>
    <property type="match status" value="1"/>
</dbReference>
<keyword evidence="4" id="KW-1185">Reference proteome</keyword>